<reference evidence="2 3" key="1">
    <citation type="submission" date="2018-06" db="EMBL/GenBank/DDBJ databases">
        <authorList>
            <consortium name="Pathogen Informatics"/>
            <person name="Doyle S."/>
        </authorList>
    </citation>
    <scope>NUCLEOTIDE SEQUENCE [LARGE SCALE GENOMIC DNA]</scope>
    <source>
        <strain evidence="2 3">NCTC11694</strain>
    </source>
</reference>
<evidence type="ECO:0000259" key="1">
    <source>
        <dbReference type="Pfam" id="PF12680"/>
    </source>
</evidence>
<dbReference type="InterPro" id="IPR037401">
    <property type="entry name" value="SnoaL-like"/>
</dbReference>
<organism evidence="2 3">
    <name type="scientific">Klebsiella michiganensis</name>
    <dbReference type="NCBI Taxonomy" id="1134687"/>
    <lineage>
        <taxon>Bacteria</taxon>
        <taxon>Pseudomonadati</taxon>
        <taxon>Pseudomonadota</taxon>
        <taxon>Gammaproteobacteria</taxon>
        <taxon>Enterobacterales</taxon>
        <taxon>Enterobacteriaceae</taxon>
        <taxon>Klebsiella/Raoultella group</taxon>
        <taxon>Klebsiella</taxon>
    </lineage>
</organism>
<proteinExistence type="predicted"/>
<dbReference type="Pfam" id="PF12680">
    <property type="entry name" value="SnoaL_2"/>
    <property type="match status" value="1"/>
</dbReference>
<protein>
    <recommendedName>
        <fullName evidence="1">SnoaL-like domain-containing protein</fullName>
    </recommendedName>
</protein>
<dbReference type="SUPFAM" id="SSF54427">
    <property type="entry name" value="NTF2-like"/>
    <property type="match status" value="1"/>
</dbReference>
<sequence>MYIIPDVGHLLPLEAPKEVASHLLKFTASIEGGTAVYHSPVETIAAFDDAFNAGRVDDLLALFSNRATMKMTDGVVIESDPEKLRGHFLSLTSSQPVIRNHIRSILSAGEIALLIIDWTLTITTKDRTLHEESGTATQVLLRSVGRRLAAADFKSIRNVVSSVRIACASNIAWLQRGK</sequence>
<dbReference type="AlphaFoldDB" id="A0A7H4MSM1"/>
<dbReference type="Proteomes" id="UP000255050">
    <property type="component" value="Unassembled WGS sequence"/>
</dbReference>
<evidence type="ECO:0000313" key="3">
    <source>
        <dbReference type="Proteomes" id="UP000255050"/>
    </source>
</evidence>
<dbReference type="Gene3D" id="3.10.450.50">
    <property type="match status" value="1"/>
</dbReference>
<dbReference type="EMBL" id="UGJR01000003">
    <property type="protein sequence ID" value="STS99207.1"/>
    <property type="molecule type" value="Genomic_DNA"/>
</dbReference>
<evidence type="ECO:0000313" key="2">
    <source>
        <dbReference type="EMBL" id="STS99207.1"/>
    </source>
</evidence>
<name>A0A7H4MSM1_9ENTR</name>
<comment type="caution">
    <text evidence="2">The sequence shown here is derived from an EMBL/GenBank/DDBJ whole genome shotgun (WGS) entry which is preliminary data.</text>
</comment>
<accession>A0A7H4MSM1</accession>
<gene>
    <name evidence="2" type="ORF">NCTC11694_05648</name>
</gene>
<dbReference type="InterPro" id="IPR032710">
    <property type="entry name" value="NTF2-like_dom_sf"/>
</dbReference>
<feature type="domain" description="SnoaL-like" evidence="1">
    <location>
        <begin position="45"/>
        <end position="130"/>
    </location>
</feature>